<feature type="compositionally biased region" description="Pro residues" evidence="1">
    <location>
        <begin position="436"/>
        <end position="474"/>
    </location>
</feature>
<feature type="transmembrane region" description="Helical" evidence="2">
    <location>
        <begin position="59"/>
        <end position="77"/>
    </location>
</feature>
<name>A0A934KKC3_9BACT</name>
<keyword evidence="2" id="KW-1133">Transmembrane helix</keyword>
<dbReference type="SUPFAM" id="SSF109604">
    <property type="entry name" value="HD-domain/PDEase-like"/>
    <property type="match status" value="1"/>
</dbReference>
<dbReference type="EMBL" id="JAEKNN010000035">
    <property type="protein sequence ID" value="MBJ7609312.1"/>
    <property type="molecule type" value="Genomic_DNA"/>
</dbReference>
<feature type="transmembrane region" description="Helical" evidence="2">
    <location>
        <begin position="26"/>
        <end position="47"/>
    </location>
</feature>
<evidence type="ECO:0000313" key="4">
    <source>
        <dbReference type="EMBL" id="MBJ7609312.1"/>
    </source>
</evidence>
<dbReference type="PANTHER" id="PTHR43155">
    <property type="entry name" value="CYCLIC DI-GMP PHOSPHODIESTERASE PA4108-RELATED"/>
    <property type="match status" value="1"/>
</dbReference>
<accession>A0A934KKC3</accession>
<keyword evidence="2" id="KW-0812">Transmembrane</keyword>
<dbReference type="Pfam" id="PF13487">
    <property type="entry name" value="HD_5"/>
    <property type="match status" value="1"/>
</dbReference>
<dbReference type="Gene3D" id="1.10.3210.10">
    <property type="entry name" value="Hypothetical protein af1432"/>
    <property type="match status" value="1"/>
</dbReference>
<organism evidence="4 5">
    <name type="scientific">Candidatus Amunia macphersoniae</name>
    <dbReference type="NCBI Taxonomy" id="3127014"/>
    <lineage>
        <taxon>Bacteria</taxon>
        <taxon>Bacillati</taxon>
        <taxon>Candidatus Dormiibacterota</taxon>
        <taxon>Candidatus Dormibacteria</taxon>
        <taxon>Candidatus Aeolococcales</taxon>
        <taxon>Candidatus Aeolococcaceae</taxon>
        <taxon>Candidatus Amunia</taxon>
    </lineage>
</organism>
<reference evidence="4 5" key="1">
    <citation type="submission" date="2020-10" db="EMBL/GenBank/DDBJ databases">
        <title>Ca. Dormibacterota MAGs.</title>
        <authorList>
            <person name="Montgomery K."/>
        </authorList>
    </citation>
    <scope>NUCLEOTIDE SEQUENCE [LARGE SCALE GENOMIC DNA]</scope>
    <source>
        <strain evidence="4">Mitchell_Peninsula_5</strain>
    </source>
</reference>
<sequence>MNLATASRGGASNGQEWRRRRMLSRALRLAVFVGPIALSFAVAVALSNVLPRISGAPSAVLWMAVILGVSLATLVVFERLARRLLPLAALLDLCLVFPDRAPGRFAVARRSGRQSDLRESLRKALAAGDLHQARRMQTVMELVLALSVHDRGTRGHSERVRVFTDMLAEEMNVPDSGRGRLRWAAILHDIGKLEVPRSTLNKQGKPSEDEWAVLHRHPAEGAQLIASLMPWLGEWGSAVEQHHERFDGRGYPHGLRGDQISLAARIVSLADSFEVMTAPRSYKRPMSVVAAREELVRVAGTQLDPTAVRAFLNISVGRLWRAVGLGAWLAQFPLVARLTSTAARLGVPRMATAIAATVLALGGFAGAAGPGHVFASDSRPSPPVGSALANAPATSPAGGPSGGGAHAPVTVHPQTPAESAAPRRTVPSVPTTAAPAVPPAPAPPAGLPAAPLPAPAAPAAPAAPPAAPAAPAAPPARAAPVAPAPAAPAVPPASRNSAPRPRAASPPAPRNSAPRRAAPPASRNGALRPSARACTSHCVANNAPHCASFCQGNHNTGCRQWCYGDNDSSCVAHCYGRYDNHCRQDCDSDNRGGGDAQRAAPRRHHSAARPATHSSQPAARHHHANGHHDQRRTHGERER</sequence>
<evidence type="ECO:0000256" key="2">
    <source>
        <dbReference type="SAM" id="Phobius"/>
    </source>
</evidence>
<feature type="transmembrane region" description="Helical" evidence="2">
    <location>
        <begin position="350"/>
        <end position="369"/>
    </location>
</feature>
<dbReference type="Proteomes" id="UP000614410">
    <property type="component" value="Unassembled WGS sequence"/>
</dbReference>
<evidence type="ECO:0000256" key="1">
    <source>
        <dbReference type="SAM" id="MobiDB-lite"/>
    </source>
</evidence>
<feature type="compositionally biased region" description="Low complexity" evidence="1">
    <location>
        <begin position="510"/>
        <end position="526"/>
    </location>
</feature>
<dbReference type="PANTHER" id="PTHR43155:SF2">
    <property type="entry name" value="CYCLIC DI-GMP PHOSPHODIESTERASE PA4108"/>
    <property type="match status" value="1"/>
</dbReference>
<feature type="region of interest" description="Disordered" evidence="1">
    <location>
        <begin position="376"/>
        <end position="528"/>
    </location>
</feature>
<protein>
    <submittedName>
        <fullName evidence="4">HD domain-containing protein</fullName>
    </submittedName>
</protein>
<feature type="compositionally biased region" description="Pro residues" evidence="1">
    <location>
        <begin position="482"/>
        <end position="491"/>
    </location>
</feature>
<evidence type="ECO:0000313" key="5">
    <source>
        <dbReference type="Proteomes" id="UP000614410"/>
    </source>
</evidence>
<dbReference type="PROSITE" id="PS51832">
    <property type="entry name" value="HD_GYP"/>
    <property type="match status" value="1"/>
</dbReference>
<feature type="region of interest" description="Disordered" evidence="1">
    <location>
        <begin position="586"/>
        <end position="639"/>
    </location>
</feature>
<gene>
    <name evidence="4" type="ORF">JF887_07755</name>
</gene>
<evidence type="ECO:0000259" key="3">
    <source>
        <dbReference type="PROSITE" id="PS51832"/>
    </source>
</evidence>
<dbReference type="AlphaFoldDB" id="A0A934KKC3"/>
<dbReference type="InterPro" id="IPR037522">
    <property type="entry name" value="HD_GYP_dom"/>
</dbReference>
<keyword evidence="2" id="KW-0472">Membrane</keyword>
<feature type="domain" description="HD-GYP" evidence="3">
    <location>
        <begin position="131"/>
        <end position="327"/>
    </location>
</feature>
<comment type="caution">
    <text evidence="4">The sequence shown here is derived from an EMBL/GenBank/DDBJ whole genome shotgun (WGS) entry which is preliminary data.</text>
</comment>
<feature type="compositionally biased region" description="Basic and acidic residues" evidence="1">
    <location>
        <begin position="626"/>
        <end position="639"/>
    </location>
</feature>
<dbReference type="CDD" id="cd00077">
    <property type="entry name" value="HDc"/>
    <property type="match status" value="1"/>
</dbReference>
<proteinExistence type="predicted"/>
<feature type="compositionally biased region" description="Low complexity" evidence="1">
    <location>
        <begin position="492"/>
        <end position="503"/>
    </location>
</feature>
<dbReference type="InterPro" id="IPR003607">
    <property type="entry name" value="HD/PDEase_dom"/>
</dbReference>
<dbReference type="SMART" id="SM00471">
    <property type="entry name" value="HDc"/>
    <property type="match status" value="1"/>
</dbReference>